<organism evidence="1 2">
    <name type="scientific">Stephania yunnanensis</name>
    <dbReference type="NCBI Taxonomy" id="152371"/>
    <lineage>
        <taxon>Eukaryota</taxon>
        <taxon>Viridiplantae</taxon>
        <taxon>Streptophyta</taxon>
        <taxon>Embryophyta</taxon>
        <taxon>Tracheophyta</taxon>
        <taxon>Spermatophyta</taxon>
        <taxon>Magnoliopsida</taxon>
        <taxon>Ranunculales</taxon>
        <taxon>Menispermaceae</taxon>
        <taxon>Menispermoideae</taxon>
        <taxon>Cissampelideae</taxon>
        <taxon>Stephania</taxon>
    </lineage>
</organism>
<name>A0AAP0DW61_9MAGN</name>
<keyword evidence="2" id="KW-1185">Reference proteome</keyword>
<evidence type="ECO:0000313" key="2">
    <source>
        <dbReference type="Proteomes" id="UP001420932"/>
    </source>
</evidence>
<dbReference type="AlphaFoldDB" id="A0AAP0DW61"/>
<gene>
    <name evidence="1" type="ORF">Syun_031311</name>
</gene>
<accession>A0AAP0DW61</accession>
<proteinExistence type="predicted"/>
<reference evidence="1 2" key="1">
    <citation type="submission" date="2024-01" db="EMBL/GenBank/DDBJ databases">
        <title>Genome assemblies of Stephania.</title>
        <authorList>
            <person name="Yang L."/>
        </authorList>
    </citation>
    <scope>NUCLEOTIDE SEQUENCE [LARGE SCALE GENOMIC DNA]</scope>
    <source>
        <strain evidence="1">YNDBR</strain>
        <tissue evidence="1">Leaf</tissue>
    </source>
</reference>
<evidence type="ECO:0000313" key="1">
    <source>
        <dbReference type="EMBL" id="KAK9082219.1"/>
    </source>
</evidence>
<protein>
    <submittedName>
        <fullName evidence="1">Uncharacterized protein</fullName>
    </submittedName>
</protein>
<dbReference type="EMBL" id="JBBNAF010000033">
    <property type="protein sequence ID" value="KAK9082219.1"/>
    <property type="molecule type" value="Genomic_DNA"/>
</dbReference>
<dbReference type="Proteomes" id="UP001420932">
    <property type="component" value="Unassembled WGS sequence"/>
</dbReference>
<comment type="caution">
    <text evidence="1">The sequence shown here is derived from an EMBL/GenBank/DDBJ whole genome shotgun (WGS) entry which is preliminary data.</text>
</comment>
<sequence>MKGVDLFCASQASTNICASLDQRSMVRESDRAIERYNPHLRDVRRGEVSLIRATRNRLLRHGLIRPKITIKREEGTILLTLRPYKPFGFFKIPLEQHPLLRCDIGF</sequence>